<evidence type="ECO:0000256" key="9">
    <source>
        <dbReference type="ARBA" id="ARBA00022842"/>
    </source>
</evidence>
<dbReference type="GO" id="GO:0016301">
    <property type="term" value="F:kinase activity"/>
    <property type="evidence" value="ECO:0007669"/>
    <property type="project" value="UniProtKB-KW"/>
</dbReference>
<keyword evidence="6" id="KW-0547">Nucleotide-binding</keyword>
<keyword evidence="5" id="KW-0479">Metal-binding</keyword>
<dbReference type="InterPro" id="IPR040442">
    <property type="entry name" value="Pyrv_kinase-like_dom_sf"/>
</dbReference>
<dbReference type="NCBIfam" id="NF004491">
    <property type="entry name" value="PRK05826.1"/>
    <property type="match status" value="1"/>
</dbReference>
<dbReference type="NCBIfam" id="TIGR01064">
    <property type="entry name" value="pyruv_kin"/>
    <property type="match status" value="1"/>
</dbReference>
<evidence type="ECO:0000256" key="7">
    <source>
        <dbReference type="ARBA" id="ARBA00022777"/>
    </source>
</evidence>
<dbReference type="GO" id="GO:0004743">
    <property type="term" value="F:pyruvate kinase activity"/>
    <property type="evidence" value="ECO:0007669"/>
    <property type="project" value="UniProtKB-UniRule"/>
</dbReference>
<dbReference type="Gene3D" id="3.20.20.60">
    <property type="entry name" value="Phosphoenolpyruvate-binding domains"/>
    <property type="match status" value="1"/>
</dbReference>
<dbReference type="InterPro" id="IPR015813">
    <property type="entry name" value="Pyrv/PenolPyrv_kinase-like_dom"/>
</dbReference>
<comment type="similarity">
    <text evidence="2 13">Belongs to the pyruvate kinase family.</text>
</comment>
<evidence type="ECO:0000256" key="13">
    <source>
        <dbReference type="RuleBase" id="RU000504"/>
    </source>
</evidence>
<feature type="non-terminal residue" evidence="15">
    <location>
        <position position="339"/>
    </location>
</feature>
<reference evidence="15 16" key="1">
    <citation type="submission" date="2018-08" db="EMBL/GenBank/DDBJ databases">
        <title>The metabolism and importance of syntrophic acetate oxidation coupled to methane or sulfide production in haloalkaline environments.</title>
        <authorList>
            <person name="Timmers P.H.A."/>
            <person name="Vavourakis C.D."/>
            <person name="Sorokin D.Y."/>
            <person name="Sinninghe Damste J.S."/>
            <person name="Muyzer G."/>
            <person name="Stams A.J.M."/>
            <person name="Plugge C.M."/>
        </authorList>
    </citation>
    <scope>NUCLEOTIDE SEQUENCE [LARGE SCALE GENOMIC DNA]</scope>
    <source>
        <strain evidence="15">MSAO_Arc3</strain>
    </source>
</reference>
<keyword evidence="4 13" id="KW-0808">Transferase</keyword>
<dbReference type="InterPro" id="IPR011037">
    <property type="entry name" value="Pyrv_Knase-like_insert_dom_sf"/>
</dbReference>
<comment type="pathway">
    <text evidence="1 13">Carbohydrate degradation; glycolysis; pyruvate from D-glyceraldehyde 3-phosphate: step 5/5.</text>
</comment>
<dbReference type="GO" id="GO:0030955">
    <property type="term" value="F:potassium ion binding"/>
    <property type="evidence" value="ECO:0007669"/>
    <property type="project" value="UniProtKB-UniRule"/>
</dbReference>
<gene>
    <name evidence="15" type="primary">pyk</name>
    <name evidence="15" type="ORF">D5R95_06210</name>
</gene>
<dbReference type="InterPro" id="IPR015793">
    <property type="entry name" value="Pyrv_Knase_brl"/>
</dbReference>
<keyword evidence="7 13" id="KW-0418">Kinase</keyword>
<keyword evidence="10 13" id="KW-0324">Glycolysis</keyword>
<name>A0A424YVP4_9EURY</name>
<comment type="catalytic activity">
    <reaction evidence="13">
        <text>pyruvate + ATP = phosphoenolpyruvate + ADP + H(+)</text>
        <dbReference type="Rhea" id="RHEA:18157"/>
        <dbReference type="ChEBI" id="CHEBI:15361"/>
        <dbReference type="ChEBI" id="CHEBI:15378"/>
        <dbReference type="ChEBI" id="CHEBI:30616"/>
        <dbReference type="ChEBI" id="CHEBI:58702"/>
        <dbReference type="ChEBI" id="CHEBI:456216"/>
        <dbReference type="EC" id="2.7.1.40"/>
    </reaction>
</comment>
<dbReference type="PRINTS" id="PR01050">
    <property type="entry name" value="PYRUVTKNASE"/>
</dbReference>
<feature type="domain" description="Pyruvate kinase barrel" evidence="14">
    <location>
        <begin position="21"/>
        <end position="338"/>
    </location>
</feature>
<dbReference type="EC" id="2.7.1.40" evidence="3 12"/>
<evidence type="ECO:0000256" key="2">
    <source>
        <dbReference type="ARBA" id="ARBA00008663"/>
    </source>
</evidence>
<sequence>MHILAAEKKKDISTCFKLPNNKTKIVCTLGPASSSDCVIKALMLQGMNVARLNFSHGTFEEHRNLIRTIRETASKLCIEVGIMIDLPGPKIRVGTFEDNTVHLLKGDEVFLTTNDVVGSKKTIPINYKKLPTKISSGDSIYLNDGFIHLQCLEVYGENIKCKVLTGGILSSNKGVNLPGIEIDLDPITEKDLEAIRFGLNEGVNIFSISFIEKAADIIKVRDFAHNLGKNVFLIAKIEREKAVKSIDKIIKVTDGLMIARGDMGVELPIQKVPHVQKELIIKATTKGIPIITATHMLESMIENIRPTRAEVTDIANAILDGTDAVMLSGETAAGKHPVP</sequence>
<accession>A0A424YVP4</accession>
<dbReference type="Gene3D" id="2.40.33.10">
    <property type="entry name" value="PK beta-barrel domain-like"/>
    <property type="match status" value="1"/>
</dbReference>
<evidence type="ECO:0000313" key="15">
    <source>
        <dbReference type="EMBL" id="RQD83585.1"/>
    </source>
</evidence>
<keyword evidence="9 13" id="KW-0460">Magnesium</keyword>
<organism evidence="15 16">
    <name type="scientific">Methanosalsum natronophilum</name>
    <dbReference type="NCBI Taxonomy" id="768733"/>
    <lineage>
        <taxon>Archaea</taxon>
        <taxon>Methanobacteriati</taxon>
        <taxon>Methanobacteriota</taxon>
        <taxon>Stenosarchaea group</taxon>
        <taxon>Methanomicrobia</taxon>
        <taxon>Methanosarcinales</taxon>
        <taxon>Methanosarcinaceae</taxon>
        <taxon>Methanosalsum</taxon>
    </lineage>
</organism>
<evidence type="ECO:0000259" key="14">
    <source>
        <dbReference type="Pfam" id="PF00224"/>
    </source>
</evidence>
<dbReference type="GO" id="GO:0000287">
    <property type="term" value="F:magnesium ion binding"/>
    <property type="evidence" value="ECO:0007669"/>
    <property type="project" value="UniProtKB-UniRule"/>
</dbReference>
<dbReference type="AlphaFoldDB" id="A0A424YVP4"/>
<dbReference type="InterPro" id="IPR001697">
    <property type="entry name" value="Pyr_Knase"/>
</dbReference>
<dbReference type="InterPro" id="IPR015806">
    <property type="entry name" value="Pyrv_Knase_insert_dom_sf"/>
</dbReference>
<dbReference type="Proteomes" id="UP000284763">
    <property type="component" value="Unassembled WGS sequence"/>
</dbReference>
<evidence type="ECO:0000256" key="8">
    <source>
        <dbReference type="ARBA" id="ARBA00022840"/>
    </source>
</evidence>
<evidence type="ECO:0000256" key="6">
    <source>
        <dbReference type="ARBA" id="ARBA00022741"/>
    </source>
</evidence>
<evidence type="ECO:0000256" key="5">
    <source>
        <dbReference type="ARBA" id="ARBA00022723"/>
    </source>
</evidence>
<dbReference type="Pfam" id="PF00224">
    <property type="entry name" value="PK"/>
    <property type="match status" value="1"/>
</dbReference>
<comment type="caution">
    <text evidence="15">The sequence shown here is derived from an EMBL/GenBank/DDBJ whole genome shotgun (WGS) entry which is preliminary data.</text>
</comment>
<evidence type="ECO:0000256" key="12">
    <source>
        <dbReference type="NCBIfam" id="TIGR01064"/>
    </source>
</evidence>
<evidence type="ECO:0000313" key="16">
    <source>
        <dbReference type="Proteomes" id="UP000284763"/>
    </source>
</evidence>
<dbReference type="SUPFAM" id="SSF51621">
    <property type="entry name" value="Phosphoenolpyruvate/pyruvate domain"/>
    <property type="match status" value="1"/>
</dbReference>
<dbReference type="FunFam" id="2.40.33.10:FF:000001">
    <property type="entry name" value="Pyruvate kinase"/>
    <property type="match status" value="1"/>
</dbReference>
<proteinExistence type="inferred from homology"/>
<keyword evidence="8" id="KW-0067">ATP-binding</keyword>
<protein>
    <recommendedName>
        <fullName evidence="3 12">Pyruvate kinase</fullName>
        <ecNumber evidence="3 12">2.7.1.40</ecNumber>
    </recommendedName>
</protein>
<dbReference type="EMBL" id="QZAB01000392">
    <property type="protein sequence ID" value="RQD83585.1"/>
    <property type="molecule type" value="Genomic_DNA"/>
</dbReference>
<evidence type="ECO:0000256" key="11">
    <source>
        <dbReference type="ARBA" id="ARBA00023317"/>
    </source>
</evidence>
<dbReference type="GO" id="GO:0005524">
    <property type="term" value="F:ATP binding"/>
    <property type="evidence" value="ECO:0007669"/>
    <property type="project" value="UniProtKB-KW"/>
</dbReference>
<evidence type="ECO:0000256" key="3">
    <source>
        <dbReference type="ARBA" id="ARBA00012142"/>
    </source>
</evidence>
<evidence type="ECO:0000256" key="10">
    <source>
        <dbReference type="ARBA" id="ARBA00023152"/>
    </source>
</evidence>
<keyword evidence="11 15" id="KW-0670">Pyruvate</keyword>
<dbReference type="SUPFAM" id="SSF50800">
    <property type="entry name" value="PK beta-barrel domain-like"/>
    <property type="match status" value="1"/>
</dbReference>
<evidence type="ECO:0000256" key="4">
    <source>
        <dbReference type="ARBA" id="ARBA00022679"/>
    </source>
</evidence>
<dbReference type="UniPathway" id="UPA00109">
    <property type="reaction ID" value="UER00188"/>
</dbReference>
<dbReference type="PANTHER" id="PTHR11817">
    <property type="entry name" value="PYRUVATE KINASE"/>
    <property type="match status" value="1"/>
</dbReference>
<evidence type="ECO:0000256" key="1">
    <source>
        <dbReference type="ARBA" id="ARBA00004997"/>
    </source>
</evidence>